<dbReference type="GO" id="GO:0032190">
    <property type="term" value="F:acrosin binding"/>
    <property type="evidence" value="ECO:0007669"/>
    <property type="project" value="TreeGrafter"/>
</dbReference>
<dbReference type="PANTHER" id="PTHR23343">
    <property type="entry name" value="ZONA PELLUCIDA SPERM-BINDING PROTEIN"/>
    <property type="match status" value="1"/>
</dbReference>
<name>A0A553N054_9TELE</name>
<dbReference type="Pfam" id="PF00100">
    <property type="entry name" value="Zona_pellucida"/>
    <property type="match status" value="1"/>
</dbReference>
<dbReference type="AlphaFoldDB" id="A0A553N054"/>
<dbReference type="GO" id="GO:0007339">
    <property type="term" value="P:binding of sperm to zona pellucida"/>
    <property type="evidence" value="ECO:0007669"/>
    <property type="project" value="TreeGrafter"/>
</dbReference>
<evidence type="ECO:0000256" key="7">
    <source>
        <dbReference type="ARBA" id="ARBA00023136"/>
    </source>
</evidence>
<evidence type="ECO:0000259" key="11">
    <source>
        <dbReference type="PROSITE" id="PS51034"/>
    </source>
</evidence>
<dbReference type="InterPro" id="IPR055355">
    <property type="entry name" value="ZP-C"/>
</dbReference>
<keyword evidence="2" id="KW-1003">Cell membrane</keyword>
<dbReference type="Gene3D" id="2.60.40.4100">
    <property type="entry name" value="Zona pellucida, ZP-C domain"/>
    <property type="match status" value="1"/>
</dbReference>
<evidence type="ECO:0000256" key="10">
    <source>
        <dbReference type="ARBA" id="ARBA00024183"/>
    </source>
</evidence>
<comment type="caution">
    <text evidence="12">The sequence shown here is derived from an EMBL/GenBank/DDBJ whole genome shotgun (WGS) entry which is preliminary data.</text>
</comment>
<keyword evidence="4" id="KW-0165">Cleavage on pair of basic residues</keyword>
<organism evidence="12 13">
    <name type="scientific">Danionella cerebrum</name>
    <dbReference type="NCBI Taxonomy" id="2873325"/>
    <lineage>
        <taxon>Eukaryota</taxon>
        <taxon>Metazoa</taxon>
        <taxon>Chordata</taxon>
        <taxon>Craniata</taxon>
        <taxon>Vertebrata</taxon>
        <taxon>Euteleostomi</taxon>
        <taxon>Actinopterygii</taxon>
        <taxon>Neopterygii</taxon>
        <taxon>Teleostei</taxon>
        <taxon>Ostariophysi</taxon>
        <taxon>Cypriniformes</taxon>
        <taxon>Danionidae</taxon>
        <taxon>Danioninae</taxon>
        <taxon>Danionella</taxon>
    </lineage>
</organism>
<dbReference type="GO" id="GO:0035805">
    <property type="term" value="C:egg coat"/>
    <property type="evidence" value="ECO:0007669"/>
    <property type="project" value="UniProtKB-SubCell"/>
</dbReference>
<dbReference type="EMBL" id="SRMA01027168">
    <property type="protein sequence ID" value="TRY58802.1"/>
    <property type="molecule type" value="Genomic_DNA"/>
</dbReference>
<evidence type="ECO:0000313" key="13">
    <source>
        <dbReference type="Proteomes" id="UP000316079"/>
    </source>
</evidence>
<keyword evidence="8" id="KW-1015">Disulfide bond</keyword>
<sequence length="130" mass="15117">MRELGEPLYVEVRLLDRRDANMRMVLDKCWATAYSEAQGLPQWLFLQHGCPYNDEHHLTTMLPVANSGLSVPSHHRRFVVTMFELLEHAPQMFIHCSTSVCHPSTNESFEADSRTSEYMASEDRNYRTEL</sequence>
<keyword evidence="6" id="KW-1133">Transmembrane helix</keyword>
<keyword evidence="13" id="KW-1185">Reference proteome</keyword>
<dbReference type="STRING" id="623744.A0A553N054"/>
<evidence type="ECO:0000256" key="3">
    <source>
        <dbReference type="ARBA" id="ARBA00022530"/>
    </source>
</evidence>
<dbReference type="InterPro" id="IPR042235">
    <property type="entry name" value="ZP-C_dom"/>
</dbReference>
<dbReference type="PANTHER" id="PTHR23343:SF31">
    <property type="entry name" value="ZONA PELLUCIDA SPERM-BINDING PROTEIN 4"/>
    <property type="match status" value="1"/>
</dbReference>
<accession>A0A553N054</accession>
<keyword evidence="3" id="KW-0272">Extracellular matrix</keyword>
<keyword evidence="3" id="KW-0964">Secreted</keyword>
<evidence type="ECO:0000256" key="4">
    <source>
        <dbReference type="ARBA" id="ARBA00022685"/>
    </source>
</evidence>
<dbReference type="InterPro" id="IPR051148">
    <property type="entry name" value="Zona_Pellucida_Domain_gp"/>
</dbReference>
<feature type="domain" description="ZP" evidence="11">
    <location>
        <begin position="1"/>
        <end position="118"/>
    </location>
</feature>
<keyword evidence="5" id="KW-0812">Transmembrane</keyword>
<evidence type="ECO:0000256" key="1">
    <source>
        <dbReference type="ARBA" id="ARBA00004251"/>
    </source>
</evidence>
<evidence type="ECO:0000256" key="5">
    <source>
        <dbReference type="ARBA" id="ARBA00022692"/>
    </source>
</evidence>
<evidence type="ECO:0000256" key="2">
    <source>
        <dbReference type="ARBA" id="ARBA00022475"/>
    </source>
</evidence>
<reference evidence="12 13" key="1">
    <citation type="journal article" date="2019" name="Sci. Data">
        <title>Hybrid genome assembly and annotation of Danionella translucida.</title>
        <authorList>
            <person name="Kadobianskyi M."/>
            <person name="Schulze L."/>
            <person name="Schuelke M."/>
            <person name="Judkewitz B."/>
        </authorList>
    </citation>
    <scope>NUCLEOTIDE SEQUENCE [LARGE SCALE GENOMIC DNA]</scope>
    <source>
        <strain evidence="12 13">Bolton</strain>
    </source>
</reference>
<evidence type="ECO:0000256" key="8">
    <source>
        <dbReference type="ARBA" id="ARBA00023157"/>
    </source>
</evidence>
<evidence type="ECO:0000256" key="6">
    <source>
        <dbReference type="ARBA" id="ARBA00022989"/>
    </source>
</evidence>
<dbReference type="PROSITE" id="PS51034">
    <property type="entry name" value="ZP_2"/>
    <property type="match status" value="1"/>
</dbReference>
<keyword evidence="9" id="KW-0278">Fertilization</keyword>
<dbReference type="OrthoDB" id="8919081at2759"/>
<dbReference type="Proteomes" id="UP000316079">
    <property type="component" value="Unassembled WGS sequence"/>
</dbReference>
<dbReference type="InterPro" id="IPR001507">
    <property type="entry name" value="ZP_dom"/>
</dbReference>
<evidence type="ECO:0000313" key="12">
    <source>
        <dbReference type="EMBL" id="TRY58802.1"/>
    </source>
</evidence>
<dbReference type="GO" id="GO:0060468">
    <property type="term" value="P:prevention of polyspermy"/>
    <property type="evidence" value="ECO:0007669"/>
    <property type="project" value="TreeGrafter"/>
</dbReference>
<evidence type="ECO:0000256" key="9">
    <source>
        <dbReference type="ARBA" id="ARBA00023279"/>
    </source>
</evidence>
<keyword evidence="7" id="KW-0472">Membrane</keyword>
<comment type="subcellular location">
    <subcellularLocation>
        <location evidence="1">Cell membrane</location>
        <topology evidence="1">Single-pass type I membrane protein</topology>
    </subcellularLocation>
    <subcellularLocation>
        <location evidence="10">Zona pellucida</location>
    </subcellularLocation>
</comment>
<protein>
    <recommendedName>
        <fullName evidence="11">ZP domain-containing protein</fullName>
    </recommendedName>
</protein>
<dbReference type="GO" id="GO:0035804">
    <property type="term" value="F:structural constituent of egg coat"/>
    <property type="evidence" value="ECO:0007669"/>
    <property type="project" value="TreeGrafter"/>
</dbReference>
<dbReference type="GO" id="GO:0005886">
    <property type="term" value="C:plasma membrane"/>
    <property type="evidence" value="ECO:0007669"/>
    <property type="project" value="UniProtKB-SubCell"/>
</dbReference>
<gene>
    <name evidence="12" type="ORF">DNTS_009776</name>
</gene>
<proteinExistence type="predicted"/>